<dbReference type="SUPFAM" id="SSF56281">
    <property type="entry name" value="Metallo-hydrolase/oxidoreductase"/>
    <property type="match status" value="1"/>
</dbReference>
<dbReference type="EMBL" id="LR877149">
    <property type="protein sequence ID" value="CAD2215706.1"/>
    <property type="molecule type" value="Genomic_DNA"/>
</dbReference>
<dbReference type="PANTHER" id="PTHR43084:SF1">
    <property type="entry name" value="PERSULFIDE DIOXYGENASE ETHE1, MITOCHONDRIAL"/>
    <property type="match status" value="1"/>
</dbReference>
<dbReference type="GO" id="GO:0006749">
    <property type="term" value="P:glutathione metabolic process"/>
    <property type="evidence" value="ECO:0007669"/>
    <property type="project" value="TreeGrafter"/>
</dbReference>
<dbReference type="OrthoDB" id="449487at2759"/>
<dbReference type="Gene3D" id="3.60.15.10">
    <property type="entry name" value="Ribonuclease Z/Hydroxyacylglutathione hydrolase-like"/>
    <property type="match status" value="1"/>
</dbReference>
<dbReference type="VEuPathDB" id="TriTrypDB:ADEAN_000316100"/>
<keyword evidence="2" id="KW-1185">Reference proteome</keyword>
<organism evidence="1 2">
    <name type="scientific">Angomonas deanei</name>
    <dbReference type="NCBI Taxonomy" id="59799"/>
    <lineage>
        <taxon>Eukaryota</taxon>
        <taxon>Discoba</taxon>
        <taxon>Euglenozoa</taxon>
        <taxon>Kinetoplastea</taxon>
        <taxon>Metakinetoplastina</taxon>
        <taxon>Trypanosomatida</taxon>
        <taxon>Trypanosomatidae</taxon>
        <taxon>Strigomonadinae</taxon>
        <taxon>Angomonas</taxon>
    </lineage>
</organism>
<dbReference type="GO" id="GO:0050313">
    <property type="term" value="F:sulfur dioxygenase activity"/>
    <property type="evidence" value="ECO:0007669"/>
    <property type="project" value="TreeGrafter"/>
</dbReference>
<gene>
    <name evidence="1" type="ORF">ADEAN_000316100</name>
</gene>
<dbReference type="InterPro" id="IPR051682">
    <property type="entry name" value="Mito_Persulfide_Diox"/>
</dbReference>
<accession>A0A7G2C7H5</accession>
<name>A0A7G2C7H5_9TRYP</name>
<sequence>MSARRSLTQPLPMELVGPLDSAEIQNYNKLLRLYRNRYSPLIRLSTTLLSWDNAKLRNNTNNNINNTNSEDAQYRQNPFCTPVPTLSVKRSIAVIDDQKQQNAEATLQRFLQYRLLSYILLHNLIPEDTTLLKNTAERLLIRHYAHESGKTNSFLIADLVLKKTILIDPHHGFISPDGNHRNVNNYCKDLDKFDLTLEYIFVTHAFLDLQLGVTDVLAAYQHQNKKDNVVKVVSGLSPNKEINAGHTETYALGDFITVRTNAVPSFSRENIVVELYLSLPDSNAETLVALFAGTAWSVDSPPRGDVLDSYDAVLRLATQQAGDLPSVTELCQNDDLKFFASRGAMQTARENLYQFFVKRYGLDDQSHTNKHNSVVLFPSHGGYSNMSNQLDMYLGIYLSDLMKFAQCRKVIDCVVGDGNGGAAAYITYSRMMPPMPQWITYQTNRIAKSTTITKYPTCRE</sequence>
<protein>
    <submittedName>
        <fullName evidence="1">Uncharacterized protein</fullName>
    </submittedName>
</protein>
<dbReference type="AlphaFoldDB" id="A0A7G2C7H5"/>
<dbReference type="Proteomes" id="UP000515908">
    <property type="component" value="Chromosome 05"/>
</dbReference>
<proteinExistence type="predicted"/>
<dbReference type="InterPro" id="IPR036866">
    <property type="entry name" value="RibonucZ/Hydroxyglut_hydro"/>
</dbReference>
<reference evidence="1 2" key="1">
    <citation type="submission" date="2020-08" db="EMBL/GenBank/DDBJ databases">
        <authorList>
            <person name="Newling K."/>
            <person name="Davey J."/>
            <person name="Forrester S."/>
        </authorList>
    </citation>
    <scope>NUCLEOTIDE SEQUENCE [LARGE SCALE GENOMIC DNA]</scope>
    <source>
        <strain evidence="2">Crithidia deanei Carvalho (ATCC PRA-265)</strain>
    </source>
</reference>
<evidence type="ECO:0000313" key="1">
    <source>
        <dbReference type="EMBL" id="CAD2215706.1"/>
    </source>
</evidence>
<evidence type="ECO:0000313" key="2">
    <source>
        <dbReference type="Proteomes" id="UP000515908"/>
    </source>
</evidence>
<dbReference type="PANTHER" id="PTHR43084">
    <property type="entry name" value="PERSULFIDE DIOXYGENASE ETHE1"/>
    <property type="match status" value="1"/>
</dbReference>
<dbReference type="GO" id="GO:0070813">
    <property type="term" value="P:hydrogen sulfide metabolic process"/>
    <property type="evidence" value="ECO:0007669"/>
    <property type="project" value="TreeGrafter"/>
</dbReference>